<protein>
    <recommendedName>
        <fullName evidence="3">Coenzyme PQQ synthesis protein A</fullName>
    </recommendedName>
</protein>
<organism evidence="1 2">
    <name type="scientific">Winogradskya humida</name>
    <dbReference type="NCBI Taxonomy" id="113566"/>
    <lineage>
        <taxon>Bacteria</taxon>
        <taxon>Bacillati</taxon>
        <taxon>Actinomycetota</taxon>
        <taxon>Actinomycetes</taxon>
        <taxon>Micromonosporales</taxon>
        <taxon>Micromonosporaceae</taxon>
        <taxon>Winogradskya</taxon>
    </lineage>
</organism>
<dbReference type="Proteomes" id="UP000603200">
    <property type="component" value="Unassembled WGS sequence"/>
</dbReference>
<keyword evidence="2" id="KW-1185">Reference proteome</keyword>
<evidence type="ECO:0000313" key="1">
    <source>
        <dbReference type="EMBL" id="GIE23201.1"/>
    </source>
</evidence>
<comment type="caution">
    <text evidence="1">The sequence shown here is derived from an EMBL/GenBank/DDBJ whole genome shotgun (WGS) entry which is preliminary data.</text>
</comment>
<sequence length="42" mass="4574">MSVKSAPKTKKVWKKPVVTCLEARPEVSAYSGDTGPWLNAGR</sequence>
<dbReference type="RefSeq" id="WP_275411794.1">
    <property type="nucleotide sequence ID" value="NZ_BAAATV010000009.1"/>
</dbReference>
<gene>
    <name evidence="1" type="ORF">Ahu01nite_063030</name>
</gene>
<accession>A0ABQ3ZXA4</accession>
<proteinExistence type="predicted"/>
<name>A0ABQ3ZXA4_9ACTN</name>
<reference evidence="1 2" key="1">
    <citation type="submission" date="2021-01" db="EMBL/GenBank/DDBJ databases">
        <title>Whole genome shotgun sequence of Actinoplanes humidus NBRC 14915.</title>
        <authorList>
            <person name="Komaki H."/>
            <person name="Tamura T."/>
        </authorList>
    </citation>
    <scope>NUCLEOTIDE SEQUENCE [LARGE SCALE GENOMIC DNA]</scope>
    <source>
        <strain evidence="1 2">NBRC 14915</strain>
    </source>
</reference>
<dbReference type="EMBL" id="BOMN01000088">
    <property type="protein sequence ID" value="GIE23201.1"/>
    <property type="molecule type" value="Genomic_DNA"/>
</dbReference>
<evidence type="ECO:0000313" key="2">
    <source>
        <dbReference type="Proteomes" id="UP000603200"/>
    </source>
</evidence>
<evidence type="ECO:0008006" key="3">
    <source>
        <dbReference type="Google" id="ProtNLM"/>
    </source>
</evidence>